<reference evidence="2" key="1">
    <citation type="submission" date="2017-02" db="EMBL/GenBank/DDBJ databases">
        <authorList>
            <person name="Tafer H."/>
            <person name="Lopandic K."/>
        </authorList>
    </citation>
    <scope>NUCLEOTIDE SEQUENCE [LARGE SCALE GENOMIC DNA]</scope>
    <source>
        <strain evidence="2">CBS 366.77</strain>
    </source>
</reference>
<evidence type="ECO:0000313" key="1">
    <source>
        <dbReference type="EMBL" id="RJE16371.1"/>
    </source>
</evidence>
<dbReference type="AlphaFoldDB" id="A0A3A2ZGG4"/>
<accession>A0A3A2ZGG4</accession>
<dbReference type="Gene3D" id="3.40.462.20">
    <property type="match status" value="1"/>
</dbReference>
<dbReference type="OrthoDB" id="415825at2759"/>
<protein>
    <submittedName>
        <fullName evidence="1">FAD binding-protein</fullName>
    </submittedName>
</protein>
<gene>
    <name evidence="1" type="ORF">PHISCL_11292</name>
</gene>
<comment type="caution">
    <text evidence="1">The sequence shown here is derived from an EMBL/GenBank/DDBJ whole genome shotgun (WGS) entry which is preliminary data.</text>
</comment>
<name>A0A3A2ZGG4_9EURO</name>
<feature type="non-terminal residue" evidence="1">
    <location>
        <position position="65"/>
    </location>
</feature>
<proteinExistence type="predicted"/>
<keyword evidence="2" id="KW-1185">Reference proteome</keyword>
<evidence type="ECO:0000313" key="2">
    <source>
        <dbReference type="Proteomes" id="UP000266188"/>
    </source>
</evidence>
<dbReference type="STRING" id="2070753.A0A3A2ZGG4"/>
<dbReference type="Proteomes" id="UP000266188">
    <property type="component" value="Unassembled WGS sequence"/>
</dbReference>
<dbReference type="EMBL" id="MVGC01006419">
    <property type="protein sequence ID" value="RJE16371.1"/>
    <property type="molecule type" value="Genomic_DNA"/>
</dbReference>
<organism evidence="1 2">
    <name type="scientific">Aspergillus sclerotialis</name>
    <dbReference type="NCBI Taxonomy" id="2070753"/>
    <lineage>
        <taxon>Eukaryota</taxon>
        <taxon>Fungi</taxon>
        <taxon>Dikarya</taxon>
        <taxon>Ascomycota</taxon>
        <taxon>Pezizomycotina</taxon>
        <taxon>Eurotiomycetes</taxon>
        <taxon>Eurotiomycetidae</taxon>
        <taxon>Eurotiales</taxon>
        <taxon>Aspergillaceae</taxon>
        <taxon>Aspergillus</taxon>
        <taxon>Aspergillus subgen. Polypaecilum</taxon>
    </lineage>
</organism>
<sequence length="65" mass="7251">MHKVCEVPQSATAFASRSATQNGNIALRWTDPAKDGQHRAWAREVQARWKAELDSKASDTEEDVP</sequence>